<dbReference type="AlphaFoldDB" id="A0A2G5CPE0"/>
<accession>A0A2G5CPE0</accession>
<gene>
    <name evidence="1" type="ORF">AQUCO_04200131v1</name>
</gene>
<dbReference type="InParanoid" id="A0A2G5CPE0"/>
<dbReference type="EMBL" id="KZ305059">
    <property type="protein sequence ID" value="PIA33156.1"/>
    <property type="molecule type" value="Genomic_DNA"/>
</dbReference>
<proteinExistence type="predicted"/>
<organism evidence="1 2">
    <name type="scientific">Aquilegia coerulea</name>
    <name type="common">Rocky mountain columbine</name>
    <dbReference type="NCBI Taxonomy" id="218851"/>
    <lineage>
        <taxon>Eukaryota</taxon>
        <taxon>Viridiplantae</taxon>
        <taxon>Streptophyta</taxon>
        <taxon>Embryophyta</taxon>
        <taxon>Tracheophyta</taxon>
        <taxon>Spermatophyta</taxon>
        <taxon>Magnoliopsida</taxon>
        <taxon>Ranunculales</taxon>
        <taxon>Ranunculaceae</taxon>
        <taxon>Thalictroideae</taxon>
        <taxon>Aquilegia</taxon>
    </lineage>
</organism>
<dbReference type="Proteomes" id="UP000230069">
    <property type="component" value="Unassembled WGS sequence"/>
</dbReference>
<protein>
    <submittedName>
        <fullName evidence="1">Uncharacterized protein</fullName>
    </submittedName>
</protein>
<evidence type="ECO:0000313" key="1">
    <source>
        <dbReference type="EMBL" id="PIA33156.1"/>
    </source>
</evidence>
<keyword evidence="2" id="KW-1185">Reference proteome</keyword>
<name>A0A2G5CPE0_AQUCA</name>
<reference evidence="1 2" key="1">
    <citation type="submission" date="2017-09" db="EMBL/GenBank/DDBJ databases">
        <title>WGS assembly of Aquilegia coerulea Goldsmith.</title>
        <authorList>
            <person name="Hodges S."/>
            <person name="Kramer E."/>
            <person name="Nordborg M."/>
            <person name="Tomkins J."/>
            <person name="Borevitz J."/>
            <person name="Derieg N."/>
            <person name="Yan J."/>
            <person name="Mihaltcheva S."/>
            <person name="Hayes R.D."/>
            <person name="Rokhsar D."/>
        </authorList>
    </citation>
    <scope>NUCLEOTIDE SEQUENCE [LARGE SCALE GENOMIC DNA]</scope>
    <source>
        <strain evidence="2">cv. Goldsmith</strain>
    </source>
</reference>
<evidence type="ECO:0000313" key="2">
    <source>
        <dbReference type="Proteomes" id="UP000230069"/>
    </source>
</evidence>
<sequence>MKKYNCRHLKLKILLTKTLTDTIAYVTELHDTTQLFGVYLEYIIPYEHTPSSGVLIFSMYTATWSLLYTTLCRNNKLSSICCVCSGLEVKVTNK</sequence>